<organism evidence="1">
    <name type="scientific">marine metagenome</name>
    <dbReference type="NCBI Taxonomy" id="408172"/>
    <lineage>
        <taxon>unclassified sequences</taxon>
        <taxon>metagenomes</taxon>
        <taxon>ecological metagenomes</taxon>
    </lineage>
</organism>
<dbReference type="AlphaFoldDB" id="A0A382FKQ1"/>
<name>A0A382FKQ1_9ZZZZ</name>
<sequence>MVEIFLRKIFANHPDPFALFPYRLREHCTADGYREVTKTIIEKIKD</sequence>
<gene>
    <name evidence="1" type="ORF">METZ01_LOCUS215788</name>
</gene>
<evidence type="ECO:0000313" key="1">
    <source>
        <dbReference type="EMBL" id="SVB62934.1"/>
    </source>
</evidence>
<accession>A0A382FKQ1</accession>
<dbReference type="EMBL" id="UINC01050225">
    <property type="protein sequence ID" value="SVB62934.1"/>
    <property type="molecule type" value="Genomic_DNA"/>
</dbReference>
<protein>
    <submittedName>
        <fullName evidence="1">Uncharacterized protein</fullName>
    </submittedName>
</protein>
<reference evidence="1" key="1">
    <citation type="submission" date="2018-05" db="EMBL/GenBank/DDBJ databases">
        <authorList>
            <person name="Lanie J.A."/>
            <person name="Ng W.-L."/>
            <person name="Kazmierczak K.M."/>
            <person name="Andrzejewski T.M."/>
            <person name="Davidsen T.M."/>
            <person name="Wayne K.J."/>
            <person name="Tettelin H."/>
            <person name="Glass J.I."/>
            <person name="Rusch D."/>
            <person name="Podicherti R."/>
            <person name="Tsui H.-C.T."/>
            <person name="Winkler M.E."/>
        </authorList>
    </citation>
    <scope>NUCLEOTIDE SEQUENCE</scope>
</reference>
<proteinExistence type="predicted"/>